<dbReference type="SUPFAM" id="SSF46955">
    <property type="entry name" value="Putative DNA-binding domain"/>
    <property type="match status" value="1"/>
</dbReference>
<evidence type="ECO:0000256" key="1">
    <source>
        <dbReference type="SAM" id="Coils"/>
    </source>
</evidence>
<comment type="caution">
    <text evidence="3">The sequence shown here is derived from an EMBL/GenBank/DDBJ whole genome shotgun (WGS) entry which is preliminary data.</text>
</comment>
<proteinExistence type="predicted"/>
<dbReference type="EMBL" id="JQBQ01000015">
    <property type="protein sequence ID" value="KRN92150.1"/>
    <property type="molecule type" value="Genomic_DNA"/>
</dbReference>
<evidence type="ECO:0000313" key="3">
    <source>
        <dbReference type="EMBL" id="KRN92150.1"/>
    </source>
</evidence>
<gene>
    <name evidence="3" type="ORF">IV44_GL000361</name>
</gene>
<reference evidence="3 4" key="1">
    <citation type="journal article" date="2015" name="Genome Announc.">
        <title>Expanding the biotechnology potential of lactobacilli through comparative genomics of 213 strains and associated genera.</title>
        <authorList>
            <person name="Sun Z."/>
            <person name="Harris H.M."/>
            <person name="McCann A."/>
            <person name="Guo C."/>
            <person name="Argimon S."/>
            <person name="Zhang W."/>
            <person name="Yang X."/>
            <person name="Jeffery I.B."/>
            <person name="Cooney J.C."/>
            <person name="Kagawa T.F."/>
            <person name="Liu W."/>
            <person name="Song Y."/>
            <person name="Salvetti E."/>
            <person name="Wrobel A."/>
            <person name="Rasinkangas P."/>
            <person name="Parkhill J."/>
            <person name="Rea M.C."/>
            <person name="O'Sullivan O."/>
            <person name="Ritari J."/>
            <person name="Douillard F.P."/>
            <person name="Paul Ross R."/>
            <person name="Yang R."/>
            <person name="Briner A.E."/>
            <person name="Felis G.E."/>
            <person name="de Vos W.M."/>
            <person name="Barrangou R."/>
            <person name="Klaenhammer T.R."/>
            <person name="Caufield P.W."/>
            <person name="Cui Y."/>
            <person name="Zhang H."/>
            <person name="O'Toole P.W."/>
        </authorList>
    </citation>
    <scope>NUCLEOTIDE SEQUENCE [LARGE SCALE GENOMIC DNA]</scope>
    <source>
        <strain evidence="3 4">DSM 16698</strain>
    </source>
</reference>
<evidence type="ECO:0000256" key="2">
    <source>
        <dbReference type="SAM" id="MobiDB-lite"/>
    </source>
</evidence>
<feature type="compositionally biased region" description="Basic and acidic residues" evidence="2">
    <location>
        <begin position="183"/>
        <end position="219"/>
    </location>
</feature>
<keyword evidence="1" id="KW-0175">Coiled coil</keyword>
<dbReference type="RefSeq" id="WP_052542712.1">
    <property type="nucleotide sequence ID" value="NZ_JQBQ01000015.1"/>
</dbReference>
<evidence type="ECO:0000313" key="4">
    <source>
        <dbReference type="Proteomes" id="UP000051529"/>
    </source>
</evidence>
<dbReference type="AlphaFoldDB" id="A0A0R2KWR2"/>
<accession>A0A0R2KWR2</accession>
<dbReference type="Gene3D" id="1.10.1660.10">
    <property type="match status" value="1"/>
</dbReference>
<organism evidence="3 4">
    <name type="scientific">Lactobacillus amylovorus subsp. animalium DSM 16698</name>
    <dbReference type="NCBI Taxonomy" id="695563"/>
    <lineage>
        <taxon>Bacteria</taxon>
        <taxon>Bacillati</taxon>
        <taxon>Bacillota</taxon>
        <taxon>Bacilli</taxon>
        <taxon>Lactobacillales</taxon>
        <taxon>Lactobacillaceae</taxon>
        <taxon>Lactobacillus</taxon>
        <taxon>Lactobacillus amylovorus subsp. animalium</taxon>
    </lineage>
</organism>
<sequence>MTNTRDFEELAAPKTAAEELGISVATLRKYSLIVEKVTGNTNYFARTKQKARLYHQKDIDDLKALHRLSKNSGLTLQEAARQIYAVSDKKDERPKEEPKKVVPYTNSDVMDTKEVVKLLNTLQQTISNQNEAISSLQKQLNVIQKQNQDLIEAQKQLAAPKDNSDKIAALPDISGVVSDDDAEPKKDAEQKREEVKEDMHKSQEEMHDEIISKAKENAKKRATANVHRTLEDMQLPERKEHWWQRIFKF</sequence>
<protein>
    <submittedName>
        <fullName evidence="3">Uncharacterized protein</fullName>
    </submittedName>
</protein>
<name>A0A0R2KWR2_LACAM</name>
<feature type="region of interest" description="Disordered" evidence="2">
    <location>
        <begin position="171"/>
        <end position="225"/>
    </location>
</feature>
<dbReference type="PATRIC" id="fig|695563.3.peg.399"/>
<feature type="coiled-coil region" evidence="1">
    <location>
        <begin position="119"/>
        <end position="156"/>
    </location>
</feature>
<dbReference type="Proteomes" id="UP000051529">
    <property type="component" value="Unassembled WGS sequence"/>
</dbReference>
<dbReference type="InterPro" id="IPR009061">
    <property type="entry name" value="DNA-bd_dom_put_sf"/>
</dbReference>